<evidence type="ECO:0000313" key="2">
    <source>
        <dbReference type="EMBL" id="CAL4067422.1"/>
    </source>
</evidence>
<keyword evidence="1" id="KW-0812">Transmembrane</keyword>
<dbReference type="InterPro" id="IPR036291">
    <property type="entry name" value="NAD(P)-bd_dom_sf"/>
</dbReference>
<dbReference type="AlphaFoldDB" id="A0AAV2Q275"/>
<feature type="non-terminal residue" evidence="2">
    <location>
        <position position="142"/>
    </location>
</feature>
<dbReference type="InterPro" id="IPR002347">
    <property type="entry name" value="SDR_fam"/>
</dbReference>
<sequence>MLSTDQIEHLVQLGVVSSAVSLLILWLPLCAGYMEGYMIALTLWGIAAARYIYRDNQKVLSSNRTVFVSGCDSGFGLELALQLHKLGFRVLAGCLHAESDSGGAALLRQENSERLVVLQLDVTDPVQVQQTALQAKHLLQED</sequence>
<dbReference type="GO" id="GO:0008202">
    <property type="term" value="P:steroid metabolic process"/>
    <property type="evidence" value="ECO:0007669"/>
    <property type="project" value="TreeGrafter"/>
</dbReference>
<keyword evidence="3" id="KW-1185">Reference proteome</keyword>
<name>A0AAV2Q275_MEGNR</name>
<keyword evidence="1" id="KW-1133">Transmembrane helix</keyword>
<organism evidence="2 3">
    <name type="scientific">Meganyctiphanes norvegica</name>
    <name type="common">Northern krill</name>
    <name type="synonym">Thysanopoda norvegica</name>
    <dbReference type="NCBI Taxonomy" id="48144"/>
    <lineage>
        <taxon>Eukaryota</taxon>
        <taxon>Metazoa</taxon>
        <taxon>Ecdysozoa</taxon>
        <taxon>Arthropoda</taxon>
        <taxon>Crustacea</taxon>
        <taxon>Multicrustacea</taxon>
        <taxon>Malacostraca</taxon>
        <taxon>Eumalacostraca</taxon>
        <taxon>Eucarida</taxon>
        <taxon>Euphausiacea</taxon>
        <taxon>Euphausiidae</taxon>
        <taxon>Meganyctiphanes</taxon>
    </lineage>
</organism>
<protein>
    <submittedName>
        <fullName evidence="2">Uncharacterized protein</fullName>
    </submittedName>
</protein>
<reference evidence="2 3" key="1">
    <citation type="submission" date="2024-05" db="EMBL/GenBank/DDBJ databases">
        <authorList>
            <person name="Wallberg A."/>
        </authorList>
    </citation>
    <scope>NUCLEOTIDE SEQUENCE [LARGE SCALE GENOMIC DNA]</scope>
</reference>
<gene>
    <name evidence="2" type="ORF">MNOR_LOCUS6476</name>
</gene>
<evidence type="ECO:0000313" key="3">
    <source>
        <dbReference type="Proteomes" id="UP001497623"/>
    </source>
</evidence>
<dbReference type="EMBL" id="CAXKWB010002680">
    <property type="protein sequence ID" value="CAL4067422.1"/>
    <property type="molecule type" value="Genomic_DNA"/>
</dbReference>
<dbReference type="Gene3D" id="3.40.50.720">
    <property type="entry name" value="NAD(P)-binding Rossmann-like Domain"/>
    <property type="match status" value="1"/>
</dbReference>
<dbReference type="Pfam" id="PF00106">
    <property type="entry name" value="adh_short"/>
    <property type="match status" value="1"/>
</dbReference>
<dbReference type="GO" id="GO:0016491">
    <property type="term" value="F:oxidoreductase activity"/>
    <property type="evidence" value="ECO:0007669"/>
    <property type="project" value="TreeGrafter"/>
</dbReference>
<keyword evidence="1" id="KW-0472">Membrane</keyword>
<comment type="caution">
    <text evidence="2">The sequence shown here is derived from an EMBL/GenBank/DDBJ whole genome shotgun (WGS) entry which is preliminary data.</text>
</comment>
<evidence type="ECO:0000256" key="1">
    <source>
        <dbReference type="SAM" id="Phobius"/>
    </source>
</evidence>
<dbReference type="SUPFAM" id="SSF51735">
    <property type="entry name" value="NAD(P)-binding Rossmann-fold domains"/>
    <property type="match status" value="1"/>
</dbReference>
<dbReference type="Proteomes" id="UP001497623">
    <property type="component" value="Unassembled WGS sequence"/>
</dbReference>
<feature type="transmembrane region" description="Helical" evidence="1">
    <location>
        <begin position="33"/>
        <end position="53"/>
    </location>
</feature>
<accession>A0AAV2Q275</accession>
<proteinExistence type="predicted"/>
<dbReference type="PANTHER" id="PTHR43313">
    <property type="entry name" value="SHORT-CHAIN DEHYDROGENASE/REDUCTASE FAMILY 9C"/>
    <property type="match status" value="1"/>
</dbReference>
<dbReference type="PANTHER" id="PTHR43313:SF50">
    <property type="entry name" value="GH26015P"/>
    <property type="match status" value="1"/>
</dbReference>